<comment type="similarity">
    <text evidence="2 10">Belongs to the snRNP Sm proteins family.</text>
</comment>
<dbReference type="GO" id="GO:0005689">
    <property type="term" value="C:U12-type spliceosomal complex"/>
    <property type="evidence" value="ECO:0007669"/>
    <property type="project" value="TreeGrafter"/>
</dbReference>
<name>A0A9D5BIL7_PEA</name>
<feature type="transmembrane region" description="Helical" evidence="11">
    <location>
        <begin position="52"/>
        <end position="76"/>
    </location>
</feature>
<comment type="subcellular location">
    <subcellularLocation>
        <location evidence="1 10">Nucleus</location>
    </subcellularLocation>
</comment>
<dbReference type="InterPro" id="IPR010920">
    <property type="entry name" value="LSM_dom_sf"/>
</dbReference>
<dbReference type="PANTHER" id="PTHR10553">
    <property type="entry name" value="SMALL NUCLEAR RIBONUCLEOPROTEIN"/>
    <property type="match status" value="1"/>
</dbReference>
<feature type="transmembrane region" description="Helical" evidence="11">
    <location>
        <begin position="116"/>
        <end position="135"/>
    </location>
</feature>
<dbReference type="GO" id="GO:0071013">
    <property type="term" value="C:catalytic step 2 spliceosome"/>
    <property type="evidence" value="ECO:0007669"/>
    <property type="project" value="TreeGrafter"/>
</dbReference>
<evidence type="ECO:0000256" key="10">
    <source>
        <dbReference type="RuleBase" id="RU365052"/>
    </source>
</evidence>
<comment type="caution">
    <text evidence="13">The sequence shown here is derived from an EMBL/GenBank/DDBJ whole genome shotgun (WGS) entry which is preliminary data.</text>
</comment>
<dbReference type="Proteomes" id="UP001058974">
    <property type="component" value="Chromosome 1"/>
</dbReference>
<accession>A0A9D5BIL7</accession>
<reference evidence="13 14" key="1">
    <citation type="journal article" date="2022" name="Nat. Genet.">
        <title>Improved pea reference genome and pan-genome highlight genomic features and evolutionary characteristics.</title>
        <authorList>
            <person name="Yang T."/>
            <person name="Liu R."/>
            <person name="Luo Y."/>
            <person name="Hu S."/>
            <person name="Wang D."/>
            <person name="Wang C."/>
            <person name="Pandey M.K."/>
            <person name="Ge S."/>
            <person name="Xu Q."/>
            <person name="Li N."/>
            <person name="Li G."/>
            <person name="Huang Y."/>
            <person name="Saxena R.K."/>
            <person name="Ji Y."/>
            <person name="Li M."/>
            <person name="Yan X."/>
            <person name="He Y."/>
            <person name="Liu Y."/>
            <person name="Wang X."/>
            <person name="Xiang C."/>
            <person name="Varshney R.K."/>
            <person name="Ding H."/>
            <person name="Gao S."/>
            <person name="Zong X."/>
        </authorList>
    </citation>
    <scope>NUCLEOTIDE SEQUENCE [LARGE SCALE GENOMIC DNA]</scope>
    <source>
        <strain evidence="13 14">cv. Zhongwan 6</strain>
    </source>
</reference>
<dbReference type="SUPFAM" id="SSF50182">
    <property type="entry name" value="Sm-like ribonucleoproteins"/>
    <property type="match status" value="1"/>
</dbReference>
<feature type="domain" description="Sm" evidence="12">
    <location>
        <begin position="135"/>
        <end position="206"/>
    </location>
</feature>
<dbReference type="GO" id="GO:0043186">
    <property type="term" value="C:P granule"/>
    <property type="evidence" value="ECO:0007669"/>
    <property type="project" value="TreeGrafter"/>
</dbReference>
<dbReference type="GO" id="GO:0005686">
    <property type="term" value="C:U2 snRNP"/>
    <property type="evidence" value="ECO:0007669"/>
    <property type="project" value="TreeGrafter"/>
</dbReference>
<dbReference type="PANTHER" id="PTHR10553:SF2">
    <property type="entry name" value="SMALL NUCLEAR RIBONUCLEOPROTEIN G"/>
    <property type="match status" value="1"/>
</dbReference>
<evidence type="ECO:0000259" key="12">
    <source>
        <dbReference type="PROSITE" id="PS52002"/>
    </source>
</evidence>
<dbReference type="InterPro" id="IPR001163">
    <property type="entry name" value="Sm_dom_euk/arc"/>
</dbReference>
<evidence type="ECO:0000256" key="9">
    <source>
        <dbReference type="ARBA" id="ARBA00059471"/>
    </source>
</evidence>
<dbReference type="EMBL" id="JAMSHJ010000001">
    <property type="protein sequence ID" value="KAI5444275.1"/>
    <property type="molecule type" value="Genomic_DNA"/>
</dbReference>
<evidence type="ECO:0000256" key="11">
    <source>
        <dbReference type="SAM" id="Phobius"/>
    </source>
</evidence>
<dbReference type="InterPro" id="IPR034098">
    <property type="entry name" value="Sm_G"/>
</dbReference>
<evidence type="ECO:0000256" key="1">
    <source>
        <dbReference type="ARBA" id="ARBA00004123"/>
    </source>
</evidence>
<feature type="transmembrane region" description="Helical" evidence="11">
    <location>
        <begin position="82"/>
        <end position="104"/>
    </location>
</feature>
<dbReference type="GO" id="GO:0005685">
    <property type="term" value="C:U1 snRNP"/>
    <property type="evidence" value="ECO:0007669"/>
    <property type="project" value="TreeGrafter"/>
</dbReference>
<dbReference type="PROSITE" id="PS52002">
    <property type="entry name" value="SM"/>
    <property type="match status" value="1"/>
</dbReference>
<dbReference type="Gene3D" id="2.30.30.100">
    <property type="match status" value="1"/>
</dbReference>
<keyword evidence="5 10" id="KW-0694">RNA-binding</keyword>
<dbReference type="GO" id="GO:0005687">
    <property type="term" value="C:U4 snRNP"/>
    <property type="evidence" value="ECO:0007669"/>
    <property type="project" value="TreeGrafter"/>
</dbReference>
<keyword evidence="3 10" id="KW-0507">mRNA processing</keyword>
<dbReference type="SMART" id="SM00651">
    <property type="entry name" value="Sm"/>
    <property type="match status" value="1"/>
</dbReference>
<evidence type="ECO:0000256" key="4">
    <source>
        <dbReference type="ARBA" id="ARBA00022728"/>
    </source>
</evidence>
<evidence type="ECO:0000256" key="8">
    <source>
        <dbReference type="ARBA" id="ARBA00023274"/>
    </source>
</evidence>
<keyword evidence="4 10" id="KW-0747">Spliceosome</keyword>
<dbReference type="InterPro" id="IPR047575">
    <property type="entry name" value="Sm"/>
</dbReference>
<evidence type="ECO:0000256" key="5">
    <source>
        <dbReference type="ARBA" id="ARBA00022884"/>
    </source>
</evidence>
<keyword evidence="11" id="KW-1133">Transmembrane helix</keyword>
<sequence length="210" mass="23899">MVRYRTLGHNTGMRLPEFCRIMDIIWCEEVLAITLDFLLDLSVKCCLWSMRFVAGWLNGATNVIQTCFGSVFLMVAPVHGKVILHLGYMAHYAGTLPCFFSFDMHQCRFLVYQQKVSVFECLICCLCCLLLIWSGQPPDLKKYMDKQLQIKLNANRMIVGTLRGFDQFMNLVVGNTVEVNGNEKNDIGMMVIRGNNVVTVEALEPVNRSI</sequence>
<dbReference type="Pfam" id="PF01423">
    <property type="entry name" value="LSM"/>
    <property type="match status" value="1"/>
</dbReference>
<keyword evidence="8 10" id="KW-0687">Ribonucleoprotein</keyword>
<dbReference type="GO" id="GO:0097526">
    <property type="term" value="C:spliceosomal tri-snRNP complex"/>
    <property type="evidence" value="ECO:0007669"/>
    <property type="project" value="TreeGrafter"/>
</dbReference>
<dbReference type="GO" id="GO:0000387">
    <property type="term" value="P:spliceosomal snRNP assembly"/>
    <property type="evidence" value="ECO:0007669"/>
    <property type="project" value="UniProtKB-UniRule"/>
</dbReference>
<dbReference type="FunFam" id="2.30.30.100:FF:000023">
    <property type="entry name" value="Small nuclear ribonucleoprotein G"/>
    <property type="match status" value="1"/>
</dbReference>
<evidence type="ECO:0000313" key="14">
    <source>
        <dbReference type="Proteomes" id="UP001058974"/>
    </source>
</evidence>
<comment type="function">
    <text evidence="10">Plays a role in pre-mRNA splicing.</text>
</comment>
<evidence type="ECO:0000256" key="6">
    <source>
        <dbReference type="ARBA" id="ARBA00023187"/>
    </source>
</evidence>
<protein>
    <recommendedName>
        <fullName evidence="10">Small nuclear ribonucleoprotein G</fullName>
        <shortName evidence="10">snRNP-G</shortName>
    </recommendedName>
</protein>
<proteinExistence type="inferred from homology"/>
<comment type="function">
    <text evidence="9">Probable common Sm protein, is found in U1 and U2 snRNPs and may be part of the spliceosome.</text>
</comment>
<dbReference type="AlphaFoldDB" id="A0A9D5BIL7"/>
<gene>
    <name evidence="13" type="ORF">KIW84_012777</name>
</gene>
<dbReference type="GO" id="GO:0071011">
    <property type="term" value="C:precatalytic spliceosome"/>
    <property type="evidence" value="ECO:0007669"/>
    <property type="project" value="TreeGrafter"/>
</dbReference>
<evidence type="ECO:0000256" key="3">
    <source>
        <dbReference type="ARBA" id="ARBA00022664"/>
    </source>
</evidence>
<dbReference type="InterPro" id="IPR044641">
    <property type="entry name" value="Lsm7/SmG-like"/>
</dbReference>
<keyword evidence="11" id="KW-0472">Membrane</keyword>
<evidence type="ECO:0000256" key="2">
    <source>
        <dbReference type="ARBA" id="ARBA00006850"/>
    </source>
</evidence>
<keyword evidence="14" id="KW-1185">Reference proteome</keyword>
<keyword evidence="6 10" id="KW-0508">mRNA splicing</keyword>
<organism evidence="13 14">
    <name type="scientific">Pisum sativum</name>
    <name type="common">Garden pea</name>
    <name type="synonym">Lathyrus oleraceus</name>
    <dbReference type="NCBI Taxonomy" id="3888"/>
    <lineage>
        <taxon>Eukaryota</taxon>
        <taxon>Viridiplantae</taxon>
        <taxon>Streptophyta</taxon>
        <taxon>Embryophyta</taxon>
        <taxon>Tracheophyta</taxon>
        <taxon>Spermatophyta</taxon>
        <taxon>Magnoliopsida</taxon>
        <taxon>eudicotyledons</taxon>
        <taxon>Gunneridae</taxon>
        <taxon>Pentapetalae</taxon>
        <taxon>rosids</taxon>
        <taxon>fabids</taxon>
        <taxon>Fabales</taxon>
        <taxon>Fabaceae</taxon>
        <taxon>Papilionoideae</taxon>
        <taxon>50 kb inversion clade</taxon>
        <taxon>NPAAA clade</taxon>
        <taxon>Hologalegina</taxon>
        <taxon>IRL clade</taxon>
        <taxon>Fabeae</taxon>
        <taxon>Lathyrus</taxon>
    </lineage>
</organism>
<dbReference type="Gramene" id="Psat01G0277700-T1">
    <property type="protein sequence ID" value="KAI5444275.1"/>
    <property type="gene ID" value="KIW84_012777"/>
</dbReference>
<dbReference type="GO" id="GO:0034719">
    <property type="term" value="C:SMN-Sm protein complex"/>
    <property type="evidence" value="ECO:0007669"/>
    <property type="project" value="TreeGrafter"/>
</dbReference>
<dbReference type="CDD" id="cd01719">
    <property type="entry name" value="Sm_G"/>
    <property type="match status" value="1"/>
</dbReference>
<evidence type="ECO:0000256" key="7">
    <source>
        <dbReference type="ARBA" id="ARBA00023242"/>
    </source>
</evidence>
<dbReference type="GO" id="GO:0071004">
    <property type="term" value="C:U2-type prespliceosome"/>
    <property type="evidence" value="ECO:0007669"/>
    <property type="project" value="TreeGrafter"/>
</dbReference>
<keyword evidence="11" id="KW-0812">Transmembrane</keyword>
<keyword evidence="7 10" id="KW-0539">Nucleus</keyword>
<dbReference type="GO" id="GO:0005682">
    <property type="term" value="C:U5 snRNP"/>
    <property type="evidence" value="ECO:0007669"/>
    <property type="project" value="TreeGrafter"/>
</dbReference>
<evidence type="ECO:0000313" key="13">
    <source>
        <dbReference type="EMBL" id="KAI5444275.1"/>
    </source>
</evidence>
<dbReference type="GO" id="GO:0003723">
    <property type="term" value="F:RNA binding"/>
    <property type="evidence" value="ECO:0007669"/>
    <property type="project" value="UniProtKB-UniRule"/>
</dbReference>